<protein>
    <submittedName>
        <fullName evidence="1">Zinc ABC transporter substrate-binding protein</fullName>
    </submittedName>
</protein>
<dbReference type="Proteomes" id="UP001374599">
    <property type="component" value="Unassembled WGS sequence"/>
</dbReference>
<evidence type="ECO:0000313" key="1">
    <source>
        <dbReference type="EMBL" id="GMQ63462.1"/>
    </source>
</evidence>
<proteinExistence type="predicted"/>
<comment type="caution">
    <text evidence="1">The sequence shown here is derived from an EMBL/GenBank/DDBJ whole genome shotgun (WGS) entry which is preliminary data.</text>
</comment>
<reference evidence="1" key="1">
    <citation type="submission" date="2023-09" db="EMBL/GenBank/DDBJ databases">
        <title>Vallitalea sediminicola and Vallitalea maricola sp. nov., anaerobic bacteria isolated from marine sediment.</title>
        <authorList>
            <person name="Hirano S."/>
            <person name="Maeda A."/>
            <person name="Terahara T."/>
            <person name="Mori K."/>
            <person name="Hamada M."/>
            <person name="Matsumoto R."/>
            <person name="Kobayashi T."/>
        </authorList>
    </citation>
    <scope>NUCLEOTIDE SEQUENCE</scope>
    <source>
        <strain evidence="1">AN17-2</strain>
    </source>
</reference>
<sequence length="289" mass="32718">MKSKKIISIIAVTMLLILLIAGCSNNKKSDAEKPVIAVTIVPEKTFVEKVCGDMFEVITLVPAGNSPANYEPTPKEMEQFSKAKLYFSIGVPTEQANILSKATDMKDMKIIKLQDEVAQEYSPREFAPGKIDPHIWLSPKRVKTMVESIIREVSSFDPDNEDIYKENGEKYIAELDKLDKDIQELKDIKNRKFIVFHPAFGYLADDYNLQMYALEENGKDATPQRLKEMIDLAKAENIKAIFYQSEISSKQAQSFADEIAGKTVQLSPLAPNYIENIENMIQHLTEVME</sequence>
<evidence type="ECO:0000313" key="2">
    <source>
        <dbReference type="Proteomes" id="UP001374599"/>
    </source>
</evidence>
<organism evidence="1 2">
    <name type="scientific">Vallitalea maricola</name>
    <dbReference type="NCBI Taxonomy" id="3074433"/>
    <lineage>
        <taxon>Bacteria</taxon>
        <taxon>Bacillati</taxon>
        <taxon>Bacillota</taxon>
        <taxon>Clostridia</taxon>
        <taxon>Lachnospirales</taxon>
        <taxon>Vallitaleaceae</taxon>
        <taxon>Vallitalea</taxon>
    </lineage>
</organism>
<name>A0ACB5UKF9_9FIRM</name>
<dbReference type="EMBL" id="BTPU01000040">
    <property type="protein sequence ID" value="GMQ63462.1"/>
    <property type="molecule type" value="Genomic_DNA"/>
</dbReference>
<keyword evidence="2" id="KW-1185">Reference proteome</keyword>
<gene>
    <name evidence="1" type="ORF">AN2V17_26950</name>
</gene>
<accession>A0ACB5UKF9</accession>